<evidence type="ECO:0000256" key="1">
    <source>
        <dbReference type="SAM" id="Coils"/>
    </source>
</evidence>
<feature type="chain" id="PRO_5045912112" description="Tol-pal system protein YbgF" evidence="2">
    <location>
        <begin position="21"/>
        <end position="87"/>
    </location>
</feature>
<dbReference type="RefSeq" id="WP_194856069.1">
    <property type="nucleotide sequence ID" value="NZ_ARXR01000014.1"/>
</dbReference>
<proteinExistence type="predicted"/>
<gene>
    <name evidence="3" type="ORF">ISO4_01920</name>
</gene>
<keyword evidence="2" id="KW-0732">Signal</keyword>
<keyword evidence="4" id="KW-1185">Reference proteome</keyword>
<comment type="caution">
    <text evidence="3">The sequence shown here is derived from an EMBL/GenBank/DDBJ whole genome shotgun (WGS) entry which is preliminary data.</text>
</comment>
<evidence type="ECO:0008006" key="5">
    <source>
        <dbReference type="Google" id="ProtNLM"/>
    </source>
</evidence>
<dbReference type="EMBL" id="ARXR01000014">
    <property type="protein sequence ID" value="MBF5053318.1"/>
    <property type="molecule type" value="Genomic_DNA"/>
</dbReference>
<organism evidence="3 4">
    <name type="scientific">Alloalcanivorax venustensis ISO4</name>
    <dbReference type="NCBI Taxonomy" id="1177184"/>
    <lineage>
        <taxon>Bacteria</taxon>
        <taxon>Pseudomonadati</taxon>
        <taxon>Pseudomonadota</taxon>
        <taxon>Gammaproteobacteria</taxon>
        <taxon>Oceanospirillales</taxon>
        <taxon>Alcanivoracaceae</taxon>
        <taxon>Alloalcanivorax</taxon>
    </lineage>
</organism>
<feature type="signal peptide" evidence="2">
    <location>
        <begin position="1"/>
        <end position="20"/>
    </location>
</feature>
<evidence type="ECO:0000313" key="3">
    <source>
        <dbReference type="EMBL" id="MBF5053318.1"/>
    </source>
</evidence>
<feature type="coiled-coil region" evidence="1">
    <location>
        <begin position="25"/>
        <end position="83"/>
    </location>
</feature>
<evidence type="ECO:0000256" key="2">
    <source>
        <dbReference type="SAM" id="SignalP"/>
    </source>
</evidence>
<sequence length="87" mass="9884">MASIRFIVMLALLSPFPALAGNADRTAAEEEKSAAAREQQELLERADDLRRQQETTEALLRKQERYLQVLEQQLKQLKEASDEEPAS</sequence>
<accession>A0ABS0AGV9</accession>
<dbReference type="GeneID" id="99767447"/>
<evidence type="ECO:0000313" key="4">
    <source>
        <dbReference type="Proteomes" id="UP000644441"/>
    </source>
</evidence>
<keyword evidence="1" id="KW-0175">Coiled coil</keyword>
<name>A0ABS0AGV9_9GAMM</name>
<protein>
    <recommendedName>
        <fullName evidence="5">Tol-pal system protein YbgF</fullName>
    </recommendedName>
</protein>
<dbReference type="Proteomes" id="UP000644441">
    <property type="component" value="Unassembled WGS sequence"/>
</dbReference>
<reference evidence="3 4" key="1">
    <citation type="submission" date="2012-09" db="EMBL/GenBank/DDBJ databases">
        <title>Genome Sequence of alkane-degrading Bacterium Alcanivorax venustensis ISO4.</title>
        <authorList>
            <person name="Lai Q."/>
            <person name="Shao Z."/>
        </authorList>
    </citation>
    <scope>NUCLEOTIDE SEQUENCE [LARGE SCALE GENOMIC DNA]</scope>
    <source>
        <strain evidence="3 4">ISO4</strain>
    </source>
</reference>